<evidence type="ECO:0000313" key="2">
    <source>
        <dbReference type="EMBL" id="ETD03883.1"/>
    </source>
</evidence>
<sequence length="80" mass="9489">MKYLSKNKDQLYYVFVFAVSILIILLFRKSIPLFEIVFLFVIGITVYVLGIYHGQKQEKLRAQYRTKKQEEDKEKILGKG</sequence>
<keyword evidence="1" id="KW-0472">Membrane</keyword>
<comment type="caution">
    <text evidence="2">The sequence shown here is derived from an EMBL/GenBank/DDBJ whole genome shotgun (WGS) entry which is preliminary data.</text>
</comment>
<feature type="transmembrane region" description="Helical" evidence="1">
    <location>
        <begin position="33"/>
        <end position="52"/>
    </location>
</feature>
<organism evidence="2 3">
    <name type="scientific">Lactococcus garvieae TRF1</name>
    <dbReference type="NCBI Taxonomy" id="1380772"/>
    <lineage>
        <taxon>Bacteria</taxon>
        <taxon>Bacillati</taxon>
        <taxon>Bacillota</taxon>
        <taxon>Bacilli</taxon>
        <taxon>Lactobacillales</taxon>
        <taxon>Streptococcaceae</taxon>
        <taxon>Lactococcus</taxon>
    </lineage>
</organism>
<keyword evidence="1" id="KW-0812">Transmembrane</keyword>
<keyword evidence="1" id="KW-1133">Transmembrane helix</keyword>
<reference evidence="2 3" key="1">
    <citation type="submission" date="2013-07" db="EMBL/GenBank/DDBJ databases">
        <title>Isolation of Lactococcus garvieae strain TRF1 from the fecal material of a timber rattlesnake.</title>
        <authorList>
            <person name="McLaughlin R.W."/>
            <person name="Cochran P.A."/>
            <person name="Dowd S.E."/>
        </authorList>
    </citation>
    <scope>NUCLEOTIDE SEQUENCE [LARGE SCALE GENOMIC DNA]</scope>
    <source>
        <strain evidence="2 3">TRF1</strain>
    </source>
</reference>
<feature type="transmembrane region" description="Helical" evidence="1">
    <location>
        <begin position="12"/>
        <end position="27"/>
    </location>
</feature>
<dbReference type="AlphaFoldDB" id="V8AM38"/>
<dbReference type="Proteomes" id="UP000018692">
    <property type="component" value="Unassembled WGS sequence"/>
</dbReference>
<gene>
    <name evidence="2" type="ORF">N568_0110845</name>
</gene>
<evidence type="ECO:0000256" key="1">
    <source>
        <dbReference type="SAM" id="Phobius"/>
    </source>
</evidence>
<proteinExistence type="predicted"/>
<dbReference type="EMBL" id="AVFE01000052">
    <property type="protein sequence ID" value="ETD03883.1"/>
    <property type="molecule type" value="Genomic_DNA"/>
</dbReference>
<name>V8AM38_9LACT</name>
<evidence type="ECO:0000313" key="3">
    <source>
        <dbReference type="Proteomes" id="UP000018692"/>
    </source>
</evidence>
<protein>
    <submittedName>
        <fullName evidence="2">Uncharacterized protein</fullName>
    </submittedName>
</protein>
<accession>V8AM38</accession>